<dbReference type="InterPro" id="IPR013899">
    <property type="entry name" value="DUF1771"/>
</dbReference>
<dbReference type="Proteomes" id="UP000886653">
    <property type="component" value="Unassembled WGS sequence"/>
</dbReference>
<feature type="domain" description="Smr" evidence="2">
    <location>
        <begin position="58"/>
        <end position="135"/>
    </location>
</feature>
<dbReference type="PANTHER" id="PTHR47417:SF1">
    <property type="entry name" value="SMR DOMAIN-CONTAINING PROTEIN YPL199C"/>
    <property type="match status" value="1"/>
</dbReference>
<name>A0A9P6TG87_9BASI</name>
<evidence type="ECO:0000313" key="3">
    <source>
        <dbReference type="EMBL" id="KAG0151207.1"/>
    </source>
</evidence>
<evidence type="ECO:0000256" key="1">
    <source>
        <dbReference type="SAM" id="MobiDB-lite"/>
    </source>
</evidence>
<dbReference type="AlphaFoldDB" id="A0A9P6TG87"/>
<dbReference type="PROSITE" id="PS50828">
    <property type="entry name" value="SMR"/>
    <property type="match status" value="1"/>
</dbReference>
<dbReference type="PANTHER" id="PTHR47417">
    <property type="entry name" value="SMR DOMAIN-CONTAINING PROTEIN YPL199C"/>
    <property type="match status" value="1"/>
</dbReference>
<sequence length="162" mass="18156">MKQKFDEAHQAYNSGARGRAKELSNQGKSHQRNRDDLNQQAANWIYKENNRHSPAGTIDLHGLYVQESISYTESFIAREQRKGGSRTLRVIVGKGIHSAHHAPKIKPAIENMVTKYNLAVRLDPRNAGVLLIDLHAGLDHRGIDRGLTERLDKPAADSCLLM</sequence>
<gene>
    <name evidence="3" type="ORF">CROQUDRAFT_706074</name>
</gene>
<protein>
    <recommendedName>
        <fullName evidence="2">Smr domain-containing protein</fullName>
    </recommendedName>
</protein>
<dbReference type="EMBL" id="MU167214">
    <property type="protein sequence ID" value="KAG0151207.1"/>
    <property type="molecule type" value="Genomic_DNA"/>
</dbReference>
<proteinExistence type="predicted"/>
<dbReference type="InterPro" id="IPR036063">
    <property type="entry name" value="Smr_dom_sf"/>
</dbReference>
<comment type="caution">
    <text evidence="3">The sequence shown here is derived from an EMBL/GenBank/DDBJ whole genome shotgun (WGS) entry which is preliminary data.</text>
</comment>
<dbReference type="InterPro" id="IPR053020">
    <property type="entry name" value="Smr_domain_protein"/>
</dbReference>
<reference evidence="3" key="1">
    <citation type="submission" date="2013-11" db="EMBL/GenBank/DDBJ databases">
        <title>Genome sequence of the fusiform rust pathogen reveals effectors for host alternation and coevolution with pine.</title>
        <authorList>
            <consortium name="DOE Joint Genome Institute"/>
            <person name="Smith K."/>
            <person name="Pendleton A."/>
            <person name="Kubisiak T."/>
            <person name="Anderson C."/>
            <person name="Salamov A."/>
            <person name="Aerts A."/>
            <person name="Riley R."/>
            <person name="Clum A."/>
            <person name="Lindquist E."/>
            <person name="Ence D."/>
            <person name="Campbell M."/>
            <person name="Kronenberg Z."/>
            <person name="Feau N."/>
            <person name="Dhillon B."/>
            <person name="Hamelin R."/>
            <person name="Burleigh J."/>
            <person name="Smith J."/>
            <person name="Yandell M."/>
            <person name="Nelson C."/>
            <person name="Grigoriev I."/>
            <person name="Davis J."/>
        </authorList>
    </citation>
    <scope>NUCLEOTIDE SEQUENCE</scope>
    <source>
        <strain evidence="3">G11</strain>
    </source>
</reference>
<dbReference type="Pfam" id="PF01713">
    <property type="entry name" value="Smr"/>
    <property type="match status" value="1"/>
</dbReference>
<dbReference type="SUPFAM" id="SSF160443">
    <property type="entry name" value="SMR domain-like"/>
    <property type="match status" value="1"/>
</dbReference>
<keyword evidence="4" id="KW-1185">Reference proteome</keyword>
<accession>A0A9P6TG87</accession>
<dbReference type="InterPro" id="IPR002625">
    <property type="entry name" value="Smr_dom"/>
</dbReference>
<evidence type="ECO:0000259" key="2">
    <source>
        <dbReference type="PROSITE" id="PS50828"/>
    </source>
</evidence>
<dbReference type="Gene3D" id="3.30.1370.110">
    <property type="match status" value="1"/>
</dbReference>
<organism evidence="3 4">
    <name type="scientific">Cronartium quercuum f. sp. fusiforme G11</name>
    <dbReference type="NCBI Taxonomy" id="708437"/>
    <lineage>
        <taxon>Eukaryota</taxon>
        <taxon>Fungi</taxon>
        <taxon>Dikarya</taxon>
        <taxon>Basidiomycota</taxon>
        <taxon>Pucciniomycotina</taxon>
        <taxon>Pucciniomycetes</taxon>
        <taxon>Pucciniales</taxon>
        <taxon>Coleosporiaceae</taxon>
        <taxon>Cronartium</taxon>
    </lineage>
</organism>
<dbReference type="SMART" id="SM00463">
    <property type="entry name" value="SMR"/>
    <property type="match status" value="1"/>
</dbReference>
<evidence type="ECO:0000313" key="4">
    <source>
        <dbReference type="Proteomes" id="UP000886653"/>
    </source>
</evidence>
<dbReference type="Pfam" id="PF08590">
    <property type="entry name" value="DUF1771"/>
    <property type="match status" value="1"/>
</dbReference>
<feature type="region of interest" description="Disordered" evidence="1">
    <location>
        <begin position="1"/>
        <end position="35"/>
    </location>
</feature>
<dbReference type="SMART" id="SM01162">
    <property type="entry name" value="DUF1771"/>
    <property type="match status" value="1"/>
</dbReference>
<dbReference type="OrthoDB" id="3231855at2759"/>